<comment type="catalytic activity">
    <reaction evidence="5 7">
        <text>uridine(341) in tmRNA + S-adenosyl-L-methionine = 5-methyluridine(341) in tmRNA + S-adenosyl-L-homocysteine + H(+)</text>
        <dbReference type="Rhea" id="RHEA:43612"/>
        <dbReference type="Rhea" id="RHEA-COMP:10630"/>
        <dbReference type="Rhea" id="RHEA-COMP:10631"/>
        <dbReference type="ChEBI" id="CHEBI:15378"/>
        <dbReference type="ChEBI" id="CHEBI:57856"/>
        <dbReference type="ChEBI" id="CHEBI:59789"/>
        <dbReference type="ChEBI" id="CHEBI:65315"/>
        <dbReference type="ChEBI" id="CHEBI:74447"/>
    </reaction>
</comment>
<feature type="binding site" evidence="7 8">
    <location>
        <position position="185"/>
    </location>
    <ligand>
        <name>S-adenosyl-L-methionine</name>
        <dbReference type="ChEBI" id="CHEBI:59789"/>
    </ligand>
</feature>
<dbReference type="PANTHER" id="PTHR47790:SF2">
    <property type="entry name" value="TRNA_TMRNA (URACIL-C(5))-METHYLTRANSFERASE"/>
    <property type="match status" value="1"/>
</dbReference>
<dbReference type="GO" id="GO:0019843">
    <property type="term" value="F:rRNA binding"/>
    <property type="evidence" value="ECO:0007669"/>
    <property type="project" value="TreeGrafter"/>
</dbReference>
<evidence type="ECO:0000256" key="5">
    <source>
        <dbReference type="ARBA" id="ARBA00051255"/>
    </source>
</evidence>
<dbReference type="GO" id="GO:0005829">
    <property type="term" value="C:cytosol"/>
    <property type="evidence" value="ECO:0007669"/>
    <property type="project" value="TreeGrafter"/>
</dbReference>
<comment type="similarity">
    <text evidence="7">Belongs to the class I-like SAM-binding methyltransferase superfamily. RNA M5U methyltransferase family. TrmA subfamily.</text>
</comment>
<dbReference type="PROSITE" id="PS51687">
    <property type="entry name" value="SAM_MT_RNA_M5U"/>
    <property type="match status" value="1"/>
</dbReference>
<evidence type="ECO:0000256" key="9">
    <source>
        <dbReference type="PROSITE-ProRule" id="PRU10015"/>
    </source>
</evidence>
<evidence type="ECO:0000256" key="4">
    <source>
        <dbReference type="ARBA" id="ARBA00022694"/>
    </source>
</evidence>
<dbReference type="FunFam" id="3.40.50.150:FF:000012">
    <property type="entry name" value="tRNA/tmRNA (uracil-C(5))-methyltransferase"/>
    <property type="match status" value="1"/>
</dbReference>
<reference evidence="10 11" key="1">
    <citation type="journal article" date="2023" name="bioRxiv">
        <title>An intranuclear bacterial parasite of deep-sea mussels expresses apoptosis inhibitors acquired from its host.</title>
        <authorList>
            <person name="Gonzalez Porras M.A."/>
            <person name="Assie A."/>
            <person name="Tietjen M."/>
            <person name="Violette M."/>
            <person name="Kleiner M."/>
            <person name="Gruber-Vodicka H."/>
            <person name="Dubilier N."/>
            <person name="Leisch N."/>
        </authorList>
    </citation>
    <scope>NUCLEOTIDE SEQUENCE [LARGE SCALE GENOMIC DNA]</scope>
    <source>
        <strain evidence="10">IAP13</strain>
    </source>
</reference>
<dbReference type="EMBL" id="JASXSV010000007">
    <property type="protein sequence ID" value="MDP0588772.1"/>
    <property type="molecule type" value="Genomic_DNA"/>
</dbReference>
<dbReference type="InterPro" id="IPR029063">
    <property type="entry name" value="SAM-dependent_MTases_sf"/>
</dbReference>
<dbReference type="Gene3D" id="2.40.50.1070">
    <property type="match status" value="1"/>
</dbReference>
<dbReference type="EC" id="2.1.1.35" evidence="7"/>
<dbReference type="AlphaFoldDB" id="A0AA90NT30"/>
<dbReference type="SUPFAM" id="SSF53335">
    <property type="entry name" value="S-adenosyl-L-methionine-dependent methyltransferases"/>
    <property type="match status" value="1"/>
</dbReference>
<evidence type="ECO:0000256" key="7">
    <source>
        <dbReference type="HAMAP-Rule" id="MF_01011"/>
    </source>
</evidence>
<sequence>MSLAAVNPKLYQKQLDEKIQIIKEKLSQFGIPELEVFSSEPKHYRMRAEFNIWHDGDRSYYRMFNPETREPFEVITFPSGSERINHLMQPLIIAIQKQQILRHRLFQLEFLTTQSGEALISLIYHKILDDQWNKAASALQEQFNISIIGRYRKRKIILEKDYVTEVLTVESRNYYYQQVENSFTQPNAGVNEKMLTWASQCCRNNSDDLLELYCGNGNFTCVLAKHFKKVLATEISKTSVTSARENLRLNDAGNVDIVRLSSEELTKALEGERAFHRLRDINLKDYNFSTVFVDPPRSGLDKKTEEFIQRFPNILYISCNPDTLKANLDRLCKTHRIERIALFDQFPYTYHTEMGVCLVRIS</sequence>
<accession>A0AA90NT30</accession>
<feature type="binding site" evidence="7 8">
    <location>
        <position position="294"/>
    </location>
    <ligand>
        <name>S-adenosyl-L-methionine</name>
        <dbReference type="ChEBI" id="CHEBI:59789"/>
    </ligand>
</feature>
<dbReference type="InterPro" id="IPR010280">
    <property type="entry name" value="U5_MeTrfase_fam"/>
</dbReference>
<dbReference type="InterPro" id="IPR011869">
    <property type="entry name" value="TrmA_MeTrfase"/>
</dbReference>
<dbReference type="GO" id="GO:0000049">
    <property type="term" value="F:tRNA binding"/>
    <property type="evidence" value="ECO:0007669"/>
    <property type="project" value="TreeGrafter"/>
</dbReference>
<evidence type="ECO:0000256" key="6">
    <source>
        <dbReference type="ARBA" id="ARBA00052788"/>
    </source>
</evidence>
<dbReference type="InterPro" id="IPR030391">
    <property type="entry name" value="MeTrfase_TrmA_CS"/>
</dbReference>
<name>A0AA90NT30_9GAMM</name>
<dbReference type="GO" id="GO:0030697">
    <property type="term" value="F:tRNA (uracil(54)-C5)-methyltransferase activity, S-adenosyl methionine-dependent"/>
    <property type="evidence" value="ECO:0007669"/>
    <property type="project" value="UniProtKB-UniRule"/>
</dbReference>
<dbReference type="PROSITE" id="PS01231">
    <property type="entry name" value="TRMA_2"/>
    <property type="match status" value="1"/>
</dbReference>
<evidence type="ECO:0000256" key="3">
    <source>
        <dbReference type="ARBA" id="ARBA00022691"/>
    </source>
</evidence>
<feature type="binding site" evidence="7 8">
    <location>
        <position position="234"/>
    </location>
    <ligand>
        <name>S-adenosyl-L-methionine</name>
        <dbReference type="ChEBI" id="CHEBI:59789"/>
    </ligand>
</feature>
<dbReference type="Pfam" id="PF05958">
    <property type="entry name" value="tRNA_U5-meth_tr"/>
    <property type="match status" value="1"/>
</dbReference>
<dbReference type="GO" id="GO:0030488">
    <property type="term" value="P:tRNA methylation"/>
    <property type="evidence" value="ECO:0007669"/>
    <property type="project" value="UniProtKB-UniRule"/>
</dbReference>
<dbReference type="PROSITE" id="PS01230">
    <property type="entry name" value="TRMA_1"/>
    <property type="match status" value="1"/>
</dbReference>
<feature type="active site" description="Nucleophile" evidence="7 8">
    <location>
        <position position="319"/>
    </location>
</feature>
<dbReference type="NCBIfam" id="TIGR02143">
    <property type="entry name" value="trmA_only"/>
    <property type="match status" value="1"/>
</dbReference>
<dbReference type="FunFam" id="2.40.50.1070:FF:000001">
    <property type="entry name" value="tRNA/tmRNA (uracil-C(5))-methyltransferase"/>
    <property type="match status" value="1"/>
</dbReference>
<proteinExistence type="inferred from homology"/>
<gene>
    <name evidence="7 10" type="primary">trmA</name>
    <name evidence="10" type="ORF">QS748_06080</name>
</gene>
<keyword evidence="1 7" id="KW-0489">Methyltransferase</keyword>
<dbReference type="HAMAP" id="MF_01011">
    <property type="entry name" value="RNA_methyltr_TrmA"/>
    <property type="match status" value="1"/>
</dbReference>
<evidence type="ECO:0000256" key="8">
    <source>
        <dbReference type="PROSITE-ProRule" id="PRU01024"/>
    </source>
</evidence>
<evidence type="ECO:0000313" key="10">
    <source>
        <dbReference type="EMBL" id="MDP0588772.1"/>
    </source>
</evidence>
<keyword evidence="11" id="KW-1185">Reference proteome</keyword>
<dbReference type="PANTHER" id="PTHR47790">
    <property type="entry name" value="TRNA/TMRNA (URACIL-C(5))-METHYLTRANSFERASE"/>
    <property type="match status" value="1"/>
</dbReference>
<comment type="caution">
    <text evidence="10">The sequence shown here is derived from an EMBL/GenBank/DDBJ whole genome shotgun (WGS) entry which is preliminary data.</text>
</comment>
<evidence type="ECO:0000313" key="11">
    <source>
        <dbReference type="Proteomes" id="UP001178148"/>
    </source>
</evidence>
<comment type="function">
    <text evidence="7">Dual-specificity methyltransferase that catalyzes the formation of 5-methyluridine at position 54 (m5U54) in all tRNAs, and that of position 341 (m5U341) in tmRNA (transfer-mRNA).</text>
</comment>
<feature type="binding site" evidence="7">
    <location>
        <position position="218"/>
    </location>
    <ligand>
        <name>S-adenosyl-L-methionine</name>
        <dbReference type="ChEBI" id="CHEBI:59789"/>
    </ligand>
</feature>
<keyword evidence="4 7" id="KW-0819">tRNA processing</keyword>
<comment type="catalytic activity">
    <reaction evidence="6 7">
        <text>uridine(54) in tRNA + S-adenosyl-L-methionine = 5-methyluridine(54) in tRNA + S-adenosyl-L-homocysteine + H(+)</text>
        <dbReference type="Rhea" id="RHEA:42712"/>
        <dbReference type="Rhea" id="RHEA-COMP:10167"/>
        <dbReference type="Rhea" id="RHEA-COMP:10193"/>
        <dbReference type="ChEBI" id="CHEBI:15378"/>
        <dbReference type="ChEBI" id="CHEBI:57856"/>
        <dbReference type="ChEBI" id="CHEBI:59789"/>
        <dbReference type="ChEBI" id="CHEBI:65315"/>
        <dbReference type="ChEBI" id="CHEBI:74447"/>
        <dbReference type="EC" id="2.1.1.35"/>
    </reaction>
</comment>
<evidence type="ECO:0000256" key="2">
    <source>
        <dbReference type="ARBA" id="ARBA00022679"/>
    </source>
</evidence>
<feature type="active site" description="Proton acceptor" evidence="7">
    <location>
        <position position="353"/>
    </location>
</feature>
<dbReference type="Proteomes" id="UP001178148">
    <property type="component" value="Unassembled WGS sequence"/>
</dbReference>
<protein>
    <recommendedName>
        <fullName evidence="7">tRNA/tmRNA (uracil-C(5))-methyltransferase</fullName>
        <ecNumber evidence="7">2.1.1.35</ecNumber>
    </recommendedName>
    <alternativeName>
        <fullName evidence="7">tRNA (uracil(54)-C(5))-methyltransferase</fullName>
    </alternativeName>
    <alternativeName>
        <fullName evidence="7">tRNA(m5U54)-methyltransferase</fullName>
        <shortName evidence="7">RUMT</shortName>
    </alternativeName>
    <alternativeName>
        <fullName evidence="7">tmRNA (uracil(341)-C(5))-methyltransferase</fullName>
    </alternativeName>
</protein>
<keyword evidence="2 7" id="KW-0808">Transferase</keyword>
<feature type="binding site" evidence="7 8">
    <location>
        <position position="213"/>
    </location>
    <ligand>
        <name>S-adenosyl-L-methionine</name>
        <dbReference type="ChEBI" id="CHEBI:59789"/>
    </ligand>
</feature>
<dbReference type="Gene3D" id="3.40.50.150">
    <property type="entry name" value="Vaccinia Virus protein VP39"/>
    <property type="match status" value="1"/>
</dbReference>
<dbReference type="InterPro" id="IPR030390">
    <property type="entry name" value="MeTrfase_TrmA_AS"/>
</dbReference>
<dbReference type="CDD" id="cd02440">
    <property type="entry name" value="AdoMet_MTases"/>
    <property type="match status" value="1"/>
</dbReference>
<organism evidence="10 11">
    <name type="scientific">Candidatus Endonucleibacter bathymodioli</name>
    <dbReference type="NCBI Taxonomy" id="539814"/>
    <lineage>
        <taxon>Bacteria</taxon>
        <taxon>Pseudomonadati</taxon>
        <taxon>Pseudomonadota</taxon>
        <taxon>Gammaproteobacteria</taxon>
        <taxon>Oceanospirillales</taxon>
        <taxon>Endozoicomonadaceae</taxon>
        <taxon>Candidatus Endonucleibacter</taxon>
    </lineage>
</organism>
<keyword evidence="3 7" id="KW-0949">S-adenosyl-L-methionine</keyword>
<evidence type="ECO:0000256" key="1">
    <source>
        <dbReference type="ARBA" id="ARBA00022603"/>
    </source>
</evidence>
<feature type="active site" evidence="9">
    <location>
        <position position="319"/>
    </location>
</feature>